<dbReference type="Gene3D" id="3.90.75.20">
    <property type="match status" value="1"/>
</dbReference>
<reference evidence="1 2" key="1">
    <citation type="submission" date="2018-08" db="EMBL/GenBank/DDBJ databases">
        <authorList>
            <person name="Hellinger R.D."/>
            <person name="Sparks H.E."/>
            <person name="Pedulla M.L."/>
            <person name="Garlena R.A."/>
            <person name="Russell D.A."/>
            <person name="Pope W.H."/>
            <person name="Jacobs-Sera D."/>
            <person name="Hatfull G.F."/>
        </authorList>
    </citation>
    <scope>NUCLEOTIDE SEQUENCE [LARGE SCALE GENOMIC DNA]</scope>
</reference>
<evidence type="ECO:0000313" key="1">
    <source>
        <dbReference type="EMBL" id="AYD82244.1"/>
    </source>
</evidence>
<organism evidence="1 2">
    <name type="scientific">Mycobacterium phage Wamburgrxpress</name>
    <dbReference type="NCBI Taxonomy" id="2315617"/>
    <lineage>
        <taxon>Viruses</taxon>
        <taxon>Duplodnaviria</taxon>
        <taxon>Heunggongvirae</taxon>
        <taxon>Uroviricota</taxon>
        <taxon>Caudoviricetes</taxon>
        <taxon>Vilmaviridae</taxon>
        <taxon>Lclasvirinae</taxon>
        <taxon>Bronvirus</taxon>
        <taxon>Bronvirus joedirt</taxon>
        <taxon>Mycobacterium virus JoeDirt</taxon>
    </lineage>
</organism>
<dbReference type="EMBL" id="MH744425">
    <property type="protein sequence ID" value="AYD82244.1"/>
    <property type="molecule type" value="Genomic_DNA"/>
</dbReference>
<sequence length="152" mass="17339">MAATWLPAHGHSDYLVSTDGQVYSLLRRDGIGRVVGGNLLTPVKRGKKNYLYVNLGGRMVAIHRLMLETFIRPAKSSRELARHHNDVADDNRLENLSWGTYADNAADRRRNGGYAKKAKCVNGHEYTSENTWLTREGWQQCRTCHRDRARKT</sequence>
<accession>A0A386KD70</accession>
<dbReference type="SUPFAM" id="SSF54060">
    <property type="entry name" value="His-Me finger endonucleases"/>
    <property type="match status" value="1"/>
</dbReference>
<evidence type="ECO:0000313" key="2">
    <source>
        <dbReference type="Proteomes" id="UP000267267"/>
    </source>
</evidence>
<protein>
    <recommendedName>
        <fullName evidence="3">HNH endonuclease</fullName>
    </recommendedName>
</protein>
<evidence type="ECO:0008006" key="3">
    <source>
        <dbReference type="Google" id="ProtNLM"/>
    </source>
</evidence>
<dbReference type="InterPro" id="IPR044925">
    <property type="entry name" value="His-Me_finger_sf"/>
</dbReference>
<name>A0A386KD70_9CAUD</name>
<proteinExistence type="predicted"/>
<dbReference type="Proteomes" id="UP000267267">
    <property type="component" value="Segment"/>
</dbReference>
<gene>
    <name evidence="1" type="primary">64</name>
    <name evidence="1" type="ORF">SEA_WAMBURGRXPRESS_65</name>
</gene>